<dbReference type="AlphaFoldDB" id="A0A7Z2VXU3"/>
<sequence>MQIEKHQHCGTPLFCSVTGRDASMAHEHSALFPARLALVRWMRGGETPHVHTPTHQLPRAAWFAQAQRNFQAWLDAGGFHQHDEEHASGSD</sequence>
<accession>A0A7Z2VXU3</accession>
<evidence type="ECO:0000313" key="2">
    <source>
        <dbReference type="Proteomes" id="UP000502415"/>
    </source>
</evidence>
<dbReference type="EMBL" id="CP051685">
    <property type="protein sequence ID" value="QJE00890.1"/>
    <property type="molecule type" value="Genomic_DNA"/>
</dbReference>
<dbReference type="RefSeq" id="WP_170202920.1">
    <property type="nucleotide sequence ID" value="NZ_CP051685.1"/>
</dbReference>
<gene>
    <name evidence="1" type="ORF">HH212_13370</name>
</gene>
<dbReference type="Proteomes" id="UP000502415">
    <property type="component" value="Chromosome"/>
</dbReference>
<reference evidence="1 2" key="1">
    <citation type="submission" date="2020-04" db="EMBL/GenBank/DDBJ databases">
        <title>Genome sequencing of novel species.</title>
        <authorList>
            <person name="Heo J."/>
            <person name="Kim S.-J."/>
            <person name="Kim J.-S."/>
            <person name="Hong S.-B."/>
            <person name="Kwon S.-W."/>
        </authorList>
    </citation>
    <scope>NUCLEOTIDE SEQUENCE [LARGE SCALE GENOMIC DNA]</scope>
    <source>
        <strain evidence="1 2">GN2-R2</strain>
    </source>
</reference>
<name>A0A7Z2VXU3_9BURK</name>
<organism evidence="1 2">
    <name type="scientific">Massilia forsythiae</name>
    <dbReference type="NCBI Taxonomy" id="2728020"/>
    <lineage>
        <taxon>Bacteria</taxon>
        <taxon>Pseudomonadati</taxon>
        <taxon>Pseudomonadota</taxon>
        <taxon>Betaproteobacteria</taxon>
        <taxon>Burkholderiales</taxon>
        <taxon>Oxalobacteraceae</taxon>
        <taxon>Telluria group</taxon>
        <taxon>Massilia</taxon>
    </lineage>
</organism>
<evidence type="ECO:0000313" key="1">
    <source>
        <dbReference type="EMBL" id="QJE00890.1"/>
    </source>
</evidence>
<dbReference type="KEGG" id="mfy:HH212_13370"/>
<keyword evidence="2" id="KW-1185">Reference proteome</keyword>
<protein>
    <submittedName>
        <fullName evidence="1">Uncharacterized protein</fullName>
    </submittedName>
</protein>
<proteinExistence type="predicted"/>